<dbReference type="KEGG" id="mat:MARTH_orf123"/>
<evidence type="ECO:0000313" key="2">
    <source>
        <dbReference type="EMBL" id="ACF07061.1"/>
    </source>
</evidence>
<keyword evidence="1" id="KW-0472">Membrane</keyword>
<feature type="transmembrane region" description="Helical" evidence="1">
    <location>
        <begin position="20"/>
        <end position="43"/>
    </location>
</feature>
<dbReference type="EMBL" id="CP001047">
    <property type="protein sequence ID" value="ACF07061.1"/>
    <property type="molecule type" value="Genomic_DNA"/>
</dbReference>
<keyword evidence="3" id="KW-1185">Reference proteome</keyword>
<dbReference type="eggNOG" id="ENOG5030MDH">
    <property type="taxonomic scope" value="Bacteria"/>
</dbReference>
<dbReference type="HOGENOM" id="CLU_387234_0_0_14"/>
<proteinExistence type="predicted"/>
<keyword evidence="1" id="KW-0812">Transmembrane</keyword>
<organism evidence="2 3">
    <name type="scientific">Metamycoplasma arthritidis (strain 158L3-1)</name>
    <name type="common">Mycoplasma arthritidis</name>
    <dbReference type="NCBI Taxonomy" id="243272"/>
    <lineage>
        <taxon>Bacteria</taxon>
        <taxon>Bacillati</taxon>
        <taxon>Mycoplasmatota</taxon>
        <taxon>Mycoplasmoidales</taxon>
        <taxon>Metamycoplasmataceae</taxon>
        <taxon>Metamycoplasma</taxon>
    </lineage>
</organism>
<evidence type="ECO:0000256" key="1">
    <source>
        <dbReference type="SAM" id="Phobius"/>
    </source>
</evidence>
<name>B3PM09_META1</name>
<sequence length="713" mass="80907">MSAKQKKIKTTEQKAKTKKILWGSIWGVVLAGAVTSGITIPVAQAQKRIPSPSPDLSQSDVIFGVTGPDGKKQNLNYGDVSAITKNLALNSHITKEVEKHLVEYLYEKEYEASLKYEAIYNANKVSSKTKSFALKSVDTVRKEKDKEISDLEKRFQEQYGLTGDWQAKFKEEIAKANYGKANNKKEAIEYKVSEKLKEEAFRRYKMEVNKDWTYTELKNGYVTANSDVSYIYKGKKIQIAKKGEKIMLPFAVKDENFVLPPDDSPQLQINKPDEFKVPLYTTKSFIFEEKKPGKFFSDWTKQKQIITSTLSLSAKPGSDKDKAWTVTKAEVIKLLKFAVYEKSKDKVTLEPGIDRLKSFKGISTLLKDTTPTEEDIRTAQNDRYAIENVSSSNKNAADYGSDGITNFQSLIAKKDAADYLPLTSILSGDADSSGKGIFKYEQKDTLWSELKTKLLALFEDDTTLKNLYSNNPIEKSKTDSYIDEYSKNNAKIEKFINDMDNAKFNKIAGEAFRDVFGKSGSGDDQHKISTIIKSGDSYVFVNKNGIKVQNVYQIASEAILKRLIIRNLEIESKINYDNTGIKKALLNLSTMFDSFIGDQNYRINDLLKKDDFRSYLKTKKYTDQEGKKDIAITDAQINQAIAFENLLKTDRTNRLLKGKVNELQKYIKDQINSNLWADYKYDSTKGTFSLEPHTGKDILSHLFDTISKMINEL</sequence>
<dbReference type="Proteomes" id="UP000008812">
    <property type="component" value="Chromosome"/>
</dbReference>
<dbReference type="AlphaFoldDB" id="B3PM09"/>
<accession>B3PM09</accession>
<dbReference type="STRING" id="243272.MARTH_orf123"/>
<evidence type="ECO:0000313" key="3">
    <source>
        <dbReference type="Proteomes" id="UP000008812"/>
    </source>
</evidence>
<reference evidence="2 3" key="1">
    <citation type="journal article" date="2008" name="Infect. Immun.">
        <title>Genome of Mycoplasma arthritidis.</title>
        <authorList>
            <person name="Dybvig K."/>
            <person name="Zuhua C."/>
            <person name="Lao P."/>
            <person name="Jordan D.S."/>
            <person name="French C.T."/>
            <person name="Tu A.H."/>
            <person name="Loraine A.E."/>
        </authorList>
    </citation>
    <scope>NUCLEOTIDE SEQUENCE [LARGE SCALE GENOMIC DNA]</scope>
    <source>
        <strain evidence="2 3">158L3-1</strain>
    </source>
</reference>
<dbReference type="RefSeq" id="WP_012498018.1">
    <property type="nucleotide sequence ID" value="NC_011025.1"/>
</dbReference>
<keyword evidence="1" id="KW-1133">Transmembrane helix</keyword>
<gene>
    <name evidence="2" type="ordered locus">MARTH_orf123</name>
</gene>
<dbReference type="NCBIfam" id="NF045833">
    <property type="entry name" value="P80_membrane"/>
    <property type="match status" value="1"/>
</dbReference>
<protein>
    <submittedName>
        <fullName evidence="2">p80-related membrane protein</fullName>
    </submittedName>
</protein>